<sequence length="201" mass="21339">MPAEHQTSLRLGVLASGSGSNFEAVVAACRRGDLRAEVVSLVVNNPDCGATVRAGRLGVPCTVINHRHFVSREALDEALIAHFTPLAVDLLVMAGWMRIVSPLLCRSFRDRMVNIHPALLPAFRGTRAIERALAAGVTITGCTAHLVEEVVDGGRILCQAAVVVQPDDTPASLAPRIHAVEHRILPSAIALAGQLLTRAEA</sequence>
<protein>
    <recommendedName>
        <fullName evidence="4">Phosphoribosylglycinamide formyltransferase</fullName>
        <ecNumber evidence="4">2.1.2.2</ecNumber>
    </recommendedName>
    <alternativeName>
        <fullName evidence="4">5'-phosphoribosylglycinamide transformylase</fullName>
    </alternativeName>
    <alternativeName>
        <fullName evidence="4">GAR transformylase</fullName>
        <shortName evidence="4">GART</shortName>
    </alternativeName>
</protein>
<feature type="binding site" evidence="4">
    <location>
        <begin position="97"/>
        <end position="100"/>
    </location>
    <ligand>
        <name>(6R)-10-formyltetrahydrofolate</name>
        <dbReference type="ChEBI" id="CHEBI:195366"/>
    </ligand>
</feature>
<dbReference type="NCBIfam" id="TIGR00639">
    <property type="entry name" value="PurN"/>
    <property type="match status" value="1"/>
</dbReference>
<dbReference type="GO" id="GO:0005829">
    <property type="term" value="C:cytosol"/>
    <property type="evidence" value="ECO:0007669"/>
    <property type="project" value="TreeGrafter"/>
</dbReference>
<feature type="binding site" evidence="4">
    <location>
        <position position="114"/>
    </location>
    <ligand>
        <name>(6R)-10-formyltetrahydrofolate</name>
        <dbReference type="ChEBI" id="CHEBI:195366"/>
    </ligand>
</feature>
<comment type="catalytic activity">
    <reaction evidence="4">
        <text>N(1)-(5-phospho-beta-D-ribosyl)glycinamide + (6R)-10-formyltetrahydrofolate = N(2)-formyl-N(1)-(5-phospho-beta-D-ribosyl)glycinamide + (6S)-5,6,7,8-tetrahydrofolate + H(+)</text>
        <dbReference type="Rhea" id="RHEA:15053"/>
        <dbReference type="ChEBI" id="CHEBI:15378"/>
        <dbReference type="ChEBI" id="CHEBI:57453"/>
        <dbReference type="ChEBI" id="CHEBI:143788"/>
        <dbReference type="ChEBI" id="CHEBI:147286"/>
        <dbReference type="ChEBI" id="CHEBI:195366"/>
        <dbReference type="EC" id="2.1.2.2"/>
    </reaction>
</comment>
<evidence type="ECO:0000259" key="5">
    <source>
        <dbReference type="Pfam" id="PF00551"/>
    </source>
</evidence>
<evidence type="ECO:0000256" key="2">
    <source>
        <dbReference type="ARBA" id="ARBA00022679"/>
    </source>
</evidence>
<comment type="caution">
    <text evidence="6">The sequence shown here is derived from an EMBL/GenBank/DDBJ whole genome shotgun (WGS) entry which is preliminary data.</text>
</comment>
<evidence type="ECO:0000256" key="1">
    <source>
        <dbReference type="ARBA" id="ARBA00005054"/>
    </source>
</evidence>
<evidence type="ECO:0000313" key="6">
    <source>
        <dbReference type="EMBL" id="TGG93116.1"/>
    </source>
</evidence>
<dbReference type="CDD" id="cd08645">
    <property type="entry name" value="FMT_core_GART"/>
    <property type="match status" value="1"/>
</dbReference>
<reference evidence="6 7" key="1">
    <citation type="journal article" date="2019" name="mSystems">
        <title>Life at home and on the roam: Genomic adaptions reflect the dual lifestyle of an intracellular, facultative symbiont.</title>
        <authorList>
            <person name="Burgsdorf I."/>
        </authorList>
    </citation>
    <scope>NUCLEOTIDE SEQUENCE [LARGE SCALE GENOMIC DNA]</scope>
    <source>
        <strain evidence="6">277cV</strain>
    </source>
</reference>
<dbReference type="GO" id="GO:0004644">
    <property type="term" value="F:phosphoribosylglycinamide formyltransferase activity"/>
    <property type="evidence" value="ECO:0007669"/>
    <property type="project" value="UniProtKB-UniRule"/>
</dbReference>
<dbReference type="GO" id="GO:0006189">
    <property type="term" value="P:'de novo' IMP biosynthetic process"/>
    <property type="evidence" value="ECO:0007669"/>
    <property type="project" value="UniProtKB-UniRule"/>
</dbReference>
<dbReference type="Pfam" id="PF00551">
    <property type="entry name" value="Formyl_trans_N"/>
    <property type="match status" value="1"/>
</dbReference>
<feature type="binding site" evidence="4">
    <location>
        <position position="72"/>
    </location>
    <ligand>
        <name>(6R)-10-formyltetrahydrofolate</name>
        <dbReference type="ChEBI" id="CHEBI:195366"/>
    </ligand>
</feature>
<feature type="site" description="Raises pKa of active site His" evidence="4">
    <location>
        <position position="152"/>
    </location>
</feature>
<organism evidence="6 7">
    <name type="scientific">Aphanocapsa feldmannii 277cV</name>
    <dbReference type="NCBI Taxonomy" id="2507553"/>
    <lineage>
        <taxon>Bacteria</taxon>
        <taxon>Bacillati</taxon>
        <taxon>Cyanobacteriota</taxon>
        <taxon>Cyanophyceae</taxon>
        <taxon>Oscillatoriophycideae</taxon>
        <taxon>Chroococcales</taxon>
        <taxon>Microcystaceae</taxon>
        <taxon>Aphanocapsa</taxon>
    </lineage>
</organism>
<dbReference type="HAMAP" id="MF_01930">
    <property type="entry name" value="PurN"/>
    <property type="match status" value="1"/>
</dbReference>
<evidence type="ECO:0000256" key="3">
    <source>
        <dbReference type="ARBA" id="ARBA00022755"/>
    </source>
</evidence>
<dbReference type="UniPathway" id="UPA00074">
    <property type="reaction ID" value="UER00126"/>
</dbReference>
<dbReference type="EC" id="2.1.2.2" evidence="4"/>
<dbReference type="PANTHER" id="PTHR43369:SF2">
    <property type="entry name" value="PHOSPHORIBOSYLGLYCINAMIDE FORMYLTRANSFERASE"/>
    <property type="match status" value="1"/>
</dbReference>
<proteinExistence type="inferred from homology"/>
<feature type="binding site" evidence="4">
    <location>
        <begin position="19"/>
        <end position="21"/>
    </location>
    <ligand>
        <name>N(1)-(5-phospho-beta-D-ribosyl)glycinamide</name>
        <dbReference type="ChEBI" id="CHEBI:143788"/>
    </ligand>
</feature>
<feature type="active site" description="Proton donor" evidence="4">
    <location>
        <position position="116"/>
    </location>
</feature>
<comment type="pathway">
    <text evidence="1 4">Purine metabolism; IMP biosynthesis via de novo pathway; N(2)-formyl-N(1)-(5-phospho-D-ribosyl)glycinamide from N(1)-(5-phospho-D-ribosyl)glycinamide (10-formyl THF route): step 1/1.</text>
</comment>
<dbReference type="PANTHER" id="PTHR43369">
    <property type="entry name" value="PHOSPHORIBOSYLGLYCINAMIDE FORMYLTRANSFERASE"/>
    <property type="match status" value="1"/>
</dbReference>
<name>A0A524RP50_9CHRO</name>
<gene>
    <name evidence="4" type="primary">purN</name>
    <name evidence="6" type="ORF">ERJ67_04930</name>
</gene>
<feature type="domain" description="Formyl transferase N-terminal" evidence="5">
    <location>
        <begin position="10"/>
        <end position="189"/>
    </location>
</feature>
<comment type="function">
    <text evidence="4">Catalyzes the transfer of a formyl group from 10-formyltetrahydrofolate to 5-phospho-ribosyl-glycinamide (GAR), producing 5-phospho-ribosyl-N-formylglycinamide (FGAR) and tetrahydrofolate.</text>
</comment>
<comment type="similarity">
    <text evidence="4">Belongs to the GART family.</text>
</comment>
<accession>A0A524RP50</accession>
<dbReference type="InterPro" id="IPR004607">
    <property type="entry name" value="GART"/>
</dbReference>
<evidence type="ECO:0000313" key="7">
    <source>
        <dbReference type="Proteomes" id="UP000317990"/>
    </source>
</evidence>
<dbReference type="SUPFAM" id="SSF53328">
    <property type="entry name" value="Formyltransferase"/>
    <property type="match status" value="1"/>
</dbReference>
<dbReference type="InterPro" id="IPR036477">
    <property type="entry name" value="Formyl_transf_N_sf"/>
</dbReference>
<dbReference type="Proteomes" id="UP000317990">
    <property type="component" value="Unassembled WGS sequence"/>
</dbReference>
<dbReference type="EMBL" id="SRMO01000054">
    <property type="protein sequence ID" value="TGG93116.1"/>
    <property type="molecule type" value="Genomic_DNA"/>
</dbReference>
<evidence type="ECO:0000256" key="4">
    <source>
        <dbReference type="HAMAP-Rule" id="MF_01930"/>
    </source>
</evidence>
<dbReference type="Gene3D" id="3.40.50.170">
    <property type="entry name" value="Formyl transferase, N-terminal domain"/>
    <property type="match status" value="1"/>
</dbReference>
<dbReference type="AlphaFoldDB" id="A0A524RP50"/>
<keyword evidence="2 4" id="KW-0808">Transferase</keyword>
<keyword evidence="3 4" id="KW-0658">Purine biosynthesis</keyword>
<dbReference type="InterPro" id="IPR002376">
    <property type="entry name" value="Formyl_transf_N"/>
</dbReference>